<evidence type="ECO:0000313" key="2">
    <source>
        <dbReference type="EMBL" id="GAA3113850.1"/>
    </source>
</evidence>
<dbReference type="EMBL" id="BAAAUT010000001">
    <property type="protein sequence ID" value="GAA3113850.1"/>
    <property type="molecule type" value="Genomic_DNA"/>
</dbReference>
<feature type="region of interest" description="Disordered" evidence="1">
    <location>
        <begin position="120"/>
        <end position="179"/>
    </location>
</feature>
<reference evidence="3" key="1">
    <citation type="journal article" date="2019" name="Int. J. Syst. Evol. Microbiol.">
        <title>The Global Catalogue of Microorganisms (GCM) 10K type strain sequencing project: providing services to taxonomists for standard genome sequencing and annotation.</title>
        <authorList>
            <consortium name="The Broad Institute Genomics Platform"/>
            <consortium name="The Broad Institute Genome Sequencing Center for Infectious Disease"/>
            <person name="Wu L."/>
            <person name="Ma J."/>
        </authorList>
    </citation>
    <scope>NUCLEOTIDE SEQUENCE [LARGE SCALE GENOMIC DNA]</scope>
    <source>
        <strain evidence="3">JCM 9373</strain>
    </source>
</reference>
<organism evidence="2 3">
    <name type="scientific">Planomonospora alba</name>
    <dbReference type="NCBI Taxonomy" id="161354"/>
    <lineage>
        <taxon>Bacteria</taxon>
        <taxon>Bacillati</taxon>
        <taxon>Actinomycetota</taxon>
        <taxon>Actinomycetes</taxon>
        <taxon>Streptosporangiales</taxon>
        <taxon>Streptosporangiaceae</taxon>
        <taxon>Planomonospora</taxon>
    </lineage>
</organism>
<dbReference type="InterPro" id="IPR036388">
    <property type="entry name" value="WH-like_DNA-bd_sf"/>
</dbReference>
<dbReference type="RefSeq" id="WP_344854636.1">
    <property type="nucleotide sequence ID" value="NZ_BAAAUT010000001.1"/>
</dbReference>
<protein>
    <submittedName>
        <fullName evidence="2">Helix-turn-helix domain-containing protein</fullName>
    </submittedName>
</protein>
<keyword evidence="3" id="KW-1185">Reference proteome</keyword>
<comment type="caution">
    <text evidence="2">The sequence shown here is derived from an EMBL/GenBank/DDBJ whole genome shotgun (WGS) entry which is preliminary data.</text>
</comment>
<dbReference type="InterPro" id="IPR036390">
    <property type="entry name" value="WH_DNA-bd_sf"/>
</dbReference>
<evidence type="ECO:0000256" key="1">
    <source>
        <dbReference type="SAM" id="MobiDB-lite"/>
    </source>
</evidence>
<proteinExistence type="predicted"/>
<dbReference type="CDD" id="cd00090">
    <property type="entry name" value="HTH_ARSR"/>
    <property type="match status" value="1"/>
</dbReference>
<evidence type="ECO:0000313" key="3">
    <source>
        <dbReference type="Proteomes" id="UP001500320"/>
    </source>
</evidence>
<dbReference type="InterPro" id="IPR011991">
    <property type="entry name" value="ArsR-like_HTH"/>
</dbReference>
<dbReference type="Gene3D" id="1.10.10.10">
    <property type="entry name" value="Winged helix-like DNA-binding domain superfamily/Winged helix DNA-binding domain"/>
    <property type="match status" value="1"/>
</dbReference>
<dbReference type="Pfam" id="PF12840">
    <property type="entry name" value="HTH_20"/>
    <property type="match status" value="1"/>
</dbReference>
<dbReference type="SUPFAM" id="SSF46785">
    <property type="entry name" value="Winged helix' DNA-binding domain"/>
    <property type="match status" value="1"/>
</dbReference>
<dbReference type="Proteomes" id="UP001500320">
    <property type="component" value="Unassembled WGS sequence"/>
</dbReference>
<feature type="compositionally biased region" description="Basic and acidic residues" evidence="1">
    <location>
        <begin position="143"/>
        <end position="155"/>
    </location>
</feature>
<sequence length="254" mass="26880">MSSDDLPVVAALNDPVRRAVYEYVVAQGRQVGRNEAAEAVGVQRTLAAFHLDKLVEAGLLETGFKRLGERTGPGSGRPAKVYRRAAGEWQVSVPPRDYRTLALVLAEVVDVPGGDALAEEAAPRAGRRLAAEPQRRVAPPARAEGEGPRDGRRGADGGPGPGGPQEADGPQGGPEGLAGALRRRGYEPYAEGGRLRLRNCPFHVLAEEHPLLVCSMNLELCRGLLEGLGGDPGRAESDPRPGECCVSFSINNND</sequence>
<gene>
    <name evidence="2" type="ORF">GCM10010466_01180</name>
</gene>
<accession>A0ABP6MHB4</accession>
<name>A0ABP6MHB4_9ACTN</name>